<keyword evidence="16" id="KW-1185">Reference proteome</keyword>
<evidence type="ECO:0000256" key="7">
    <source>
        <dbReference type="ARBA" id="ARBA00022701"/>
    </source>
</evidence>
<gene>
    <name evidence="15" type="primary">Ska3</name>
    <name evidence="15" type="ORF">CROSUL_R01862</name>
</gene>
<dbReference type="GO" id="GO:0051301">
    <property type="term" value="P:cell division"/>
    <property type="evidence" value="ECO:0007669"/>
    <property type="project" value="UniProtKB-KW"/>
</dbReference>
<dbReference type="EMBL" id="VYZB01000330">
    <property type="protein sequence ID" value="NWS72930.1"/>
    <property type="molecule type" value="Genomic_DNA"/>
</dbReference>
<evidence type="ECO:0000256" key="1">
    <source>
        <dbReference type="ARBA" id="ARBA00004186"/>
    </source>
</evidence>
<reference evidence="15 16" key="1">
    <citation type="submission" date="2019-09" db="EMBL/GenBank/DDBJ databases">
        <title>Bird 10,000 Genomes (B10K) Project - Family phase.</title>
        <authorList>
            <person name="Zhang G."/>
        </authorList>
    </citation>
    <scope>NUCLEOTIDE SEQUENCE [LARGE SCALE GENOMIC DNA]</scope>
    <source>
        <strain evidence="15">B10K-DU-003-44</strain>
        <tissue evidence="15">Muscle</tissue>
    </source>
</reference>
<keyword evidence="11" id="KW-0131">Cell cycle</keyword>
<evidence type="ECO:0000256" key="10">
    <source>
        <dbReference type="ARBA" id="ARBA00023212"/>
    </source>
</evidence>
<feature type="non-terminal residue" evidence="15">
    <location>
        <position position="502"/>
    </location>
</feature>
<keyword evidence="7" id="KW-0493">Microtubule</keyword>
<dbReference type="InterPro" id="IPR033341">
    <property type="entry name" value="SKA3"/>
</dbReference>
<feature type="region of interest" description="Disordered" evidence="14">
    <location>
        <begin position="471"/>
        <end position="490"/>
    </location>
</feature>
<comment type="subcellular location">
    <subcellularLocation>
        <location evidence="2">Chromosome</location>
        <location evidence="2">Centromere</location>
        <location evidence="2">Kinetochore</location>
    </subcellularLocation>
    <subcellularLocation>
        <location evidence="1">Cytoplasm</location>
        <location evidence="1">Cytoskeleton</location>
        <location evidence="1">Spindle</location>
    </subcellularLocation>
</comment>
<evidence type="ECO:0000256" key="2">
    <source>
        <dbReference type="ARBA" id="ARBA00004629"/>
    </source>
</evidence>
<dbReference type="Proteomes" id="UP000549499">
    <property type="component" value="Unassembled WGS sequence"/>
</dbReference>
<dbReference type="PANTHER" id="PTHR48118:SF1">
    <property type="entry name" value="SPINDLE AND KINETOCHORE-ASSOCIATED PROTEIN 3"/>
    <property type="match status" value="1"/>
</dbReference>
<dbReference type="GO" id="GO:0000940">
    <property type="term" value="C:outer kinetochore"/>
    <property type="evidence" value="ECO:0007669"/>
    <property type="project" value="InterPro"/>
</dbReference>
<keyword evidence="12" id="KW-0137">Centromere</keyword>
<protein>
    <submittedName>
        <fullName evidence="15">SKA3 protein</fullName>
    </submittedName>
</protein>
<feature type="coiled-coil region" evidence="13">
    <location>
        <begin position="11"/>
        <end position="38"/>
    </location>
</feature>
<feature type="compositionally biased region" description="Acidic residues" evidence="14">
    <location>
        <begin position="77"/>
        <end position="87"/>
    </location>
</feature>
<keyword evidence="6" id="KW-0132">Cell division</keyword>
<evidence type="ECO:0000256" key="3">
    <source>
        <dbReference type="ARBA" id="ARBA00007716"/>
    </source>
</evidence>
<sequence>DYEEESPIRVLHDLHCEIKTLKEDLNATLRKSRSEKQEVRDFLKASEILTQRNATGLGKIRELFQKHGYEPPGKDSAEEEKEVESDLTENAQNKSDEEKSGDAPHLPACTEKSPVPKDPLSDPQLSDFGLSQHALSQLWSVEKGQRATKAYQENLKNRTPAKPQTPCVLPKTPKCTLKMDDYECATPKLEQFGISEHTMCLNEDYTMSLIHKTAQTTKITDCSSTEFSVVSSGYMNFLLLVPFTFSSSRCYVICQQLVLCLYSALYMSFHVPFAVSAMGLFFRSVKKDDHKVNVSKIPSKETMVTPRPKPKVASKNADWMASPCVFCTPVVKTSSRTNDRVLTKSPEANELPIPSHTETPQVPKFEAKWLKPEAKVVVNSYYGHFHTLFTISRFSDIKIESVPKSGATDKHHIGESIPFDVSSDEYLKRFGDPSPPKIKHYDQLLDTPPPPEITRIPDDVLQILSKYNHSTGSSKAKEMENKGGNATRYESDFTDYCDKENR</sequence>
<feature type="region of interest" description="Disordered" evidence="14">
    <location>
        <begin position="67"/>
        <end position="127"/>
    </location>
</feature>
<evidence type="ECO:0000256" key="8">
    <source>
        <dbReference type="ARBA" id="ARBA00022776"/>
    </source>
</evidence>
<keyword evidence="9" id="KW-0995">Kinetochore</keyword>
<dbReference type="OrthoDB" id="5987638at2759"/>
<keyword evidence="5" id="KW-0963">Cytoplasm</keyword>
<evidence type="ECO:0000256" key="11">
    <source>
        <dbReference type="ARBA" id="ARBA00023306"/>
    </source>
</evidence>
<dbReference type="GO" id="GO:0005876">
    <property type="term" value="C:spindle microtubule"/>
    <property type="evidence" value="ECO:0007669"/>
    <property type="project" value="TreeGrafter"/>
</dbReference>
<evidence type="ECO:0000256" key="13">
    <source>
        <dbReference type="SAM" id="Coils"/>
    </source>
</evidence>
<keyword evidence="8" id="KW-0498">Mitosis</keyword>
<dbReference type="AlphaFoldDB" id="A0A7K5HUB0"/>
<evidence type="ECO:0000313" key="16">
    <source>
        <dbReference type="Proteomes" id="UP000549499"/>
    </source>
</evidence>
<feature type="non-terminal residue" evidence="15">
    <location>
        <position position="1"/>
    </location>
</feature>
<comment type="caution">
    <text evidence="15">The sequence shown here is derived from an EMBL/GenBank/DDBJ whole genome shotgun (WGS) entry which is preliminary data.</text>
</comment>
<evidence type="ECO:0000256" key="5">
    <source>
        <dbReference type="ARBA" id="ARBA00022490"/>
    </source>
</evidence>
<evidence type="ECO:0000256" key="4">
    <source>
        <dbReference type="ARBA" id="ARBA00022454"/>
    </source>
</evidence>
<evidence type="ECO:0000256" key="6">
    <source>
        <dbReference type="ARBA" id="ARBA00022618"/>
    </source>
</evidence>
<proteinExistence type="inferred from homology"/>
<accession>A0A7K5HUB0</accession>
<keyword evidence="10" id="KW-0206">Cytoskeleton</keyword>
<comment type="similarity">
    <text evidence="3">Belongs to the SKA3 family.</text>
</comment>
<evidence type="ECO:0000256" key="9">
    <source>
        <dbReference type="ARBA" id="ARBA00022838"/>
    </source>
</evidence>
<dbReference type="GO" id="GO:0007059">
    <property type="term" value="P:chromosome segregation"/>
    <property type="evidence" value="ECO:0007669"/>
    <property type="project" value="InterPro"/>
</dbReference>
<dbReference type="PANTHER" id="PTHR48118">
    <property type="entry name" value="SPINDLE AND KINETOCHORE-ASSOCIATED PROTEIN 3"/>
    <property type="match status" value="1"/>
</dbReference>
<organism evidence="15 16">
    <name type="scientific">Crotophaga sulcirostris</name>
    <name type="common">Groove-billed ani</name>
    <dbReference type="NCBI Taxonomy" id="33598"/>
    <lineage>
        <taxon>Eukaryota</taxon>
        <taxon>Metazoa</taxon>
        <taxon>Chordata</taxon>
        <taxon>Craniata</taxon>
        <taxon>Vertebrata</taxon>
        <taxon>Euteleostomi</taxon>
        <taxon>Archelosauria</taxon>
        <taxon>Archosauria</taxon>
        <taxon>Dinosauria</taxon>
        <taxon>Saurischia</taxon>
        <taxon>Theropoda</taxon>
        <taxon>Coelurosauria</taxon>
        <taxon>Aves</taxon>
        <taxon>Neognathae</taxon>
        <taxon>Neoaves</taxon>
        <taxon>Otidimorphae</taxon>
        <taxon>Cuculiformes</taxon>
        <taxon>Crotophagidae</taxon>
        <taxon>Crotophaga</taxon>
    </lineage>
</organism>
<keyword evidence="4" id="KW-0158">Chromosome</keyword>
<name>A0A7K5HUB0_CROSL</name>
<dbReference type="Gene3D" id="6.10.250.1400">
    <property type="match status" value="1"/>
</dbReference>
<evidence type="ECO:0000313" key="15">
    <source>
        <dbReference type="EMBL" id="NWS72930.1"/>
    </source>
</evidence>
<evidence type="ECO:0000256" key="12">
    <source>
        <dbReference type="ARBA" id="ARBA00023328"/>
    </source>
</evidence>
<dbReference type="GO" id="GO:0000278">
    <property type="term" value="P:mitotic cell cycle"/>
    <property type="evidence" value="ECO:0007669"/>
    <property type="project" value="TreeGrafter"/>
</dbReference>
<feature type="compositionally biased region" description="Basic and acidic residues" evidence="14">
    <location>
        <begin position="67"/>
        <end position="76"/>
    </location>
</feature>
<evidence type="ECO:0000256" key="14">
    <source>
        <dbReference type="SAM" id="MobiDB-lite"/>
    </source>
</evidence>
<keyword evidence="13" id="KW-0175">Coiled coil</keyword>